<evidence type="ECO:0000256" key="3">
    <source>
        <dbReference type="ARBA" id="ARBA00023002"/>
    </source>
</evidence>
<evidence type="ECO:0000259" key="4">
    <source>
        <dbReference type="Pfam" id="PF01872"/>
    </source>
</evidence>
<dbReference type="Proteomes" id="UP000034037">
    <property type="component" value="Chromosome"/>
</dbReference>
<keyword evidence="6" id="KW-1185">Reference proteome</keyword>
<dbReference type="GO" id="GO:0008703">
    <property type="term" value="F:5-amino-6-(5-phosphoribosylamino)uracil reductase activity"/>
    <property type="evidence" value="ECO:0007669"/>
    <property type="project" value="InterPro"/>
</dbReference>
<dbReference type="Gene3D" id="3.40.430.10">
    <property type="entry name" value="Dihydrofolate Reductase, subunit A"/>
    <property type="match status" value="1"/>
</dbReference>
<dbReference type="PANTHER" id="PTHR38011:SF7">
    <property type="entry name" value="2,5-DIAMINO-6-RIBOSYLAMINO-4(3H)-PYRIMIDINONE 5'-PHOSPHATE REDUCTASE"/>
    <property type="match status" value="1"/>
</dbReference>
<evidence type="ECO:0000256" key="1">
    <source>
        <dbReference type="ARBA" id="ARBA00005104"/>
    </source>
</evidence>
<dbReference type="PANTHER" id="PTHR38011">
    <property type="entry name" value="DIHYDROFOLATE REDUCTASE FAMILY PROTEIN (AFU_ORTHOLOGUE AFUA_8G06820)"/>
    <property type="match status" value="1"/>
</dbReference>
<protein>
    <submittedName>
        <fullName evidence="5">Riboflavin deaminase</fullName>
    </submittedName>
</protein>
<organism evidence="5 6">
    <name type="scientific">[Brevibacterium] flavum</name>
    <dbReference type="NCBI Taxonomy" id="92706"/>
    <lineage>
        <taxon>Bacteria</taxon>
        <taxon>Bacillati</taxon>
        <taxon>Actinomycetota</taxon>
        <taxon>Actinomycetes</taxon>
        <taxon>Mycobacteriales</taxon>
        <taxon>Corynebacteriaceae</taxon>
        <taxon>Corynebacterium</taxon>
    </lineage>
</organism>
<dbReference type="InterPro" id="IPR002734">
    <property type="entry name" value="RibDG_C"/>
</dbReference>
<proteinExistence type="predicted"/>
<evidence type="ECO:0000313" key="5">
    <source>
        <dbReference type="EMBL" id="AKF27643.1"/>
    </source>
</evidence>
<dbReference type="PATRIC" id="fig|92706.3.peg.1839"/>
<dbReference type="InterPro" id="IPR024072">
    <property type="entry name" value="DHFR-like_dom_sf"/>
</dbReference>
<reference evidence="5 6" key="1">
    <citation type="submission" date="2015-04" db="EMBL/GenBank/DDBJ databases">
        <title>Complete Genome Sequence of Brevibacterium flavum ATCC 15168.</title>
        <authorList>
            <person name="Ahn J."/>
            <person name="Park G."/>
            <person name="Jeon W."/>
            <person name="Jang Y."/>
            <person name="Jang M."/>
            <person name="Lee H."/>
            <person name="Lee H."/>
        </authorList>
    </citation>
    <scope>NUCLEOTIDE SEQUENCE [LARGE SCALE GENOMIC DNA]</scope>
    <source>
        <strain evidence="5 6">ATCC 15168</strain>
    </source>
</reference>
<dbReference type="AlphaFoldDB" id="A0A0F6Z5R4"/>
<comment type="pathway">
    <text evidence="1">Cofactor biosynthesis; riboflavin biosynthesis.</text>
</comment>
<dbReference type="Pfam" id="PF01872">
    <property type="entry name" value="RibD_C"/>
    <property type="match status" value="1"/>
</dbReference>
<dbReference type="InterPro" id="IPR050765">
    <property type="entry name" value="Riboflavin_Biosynth_HTPR"/>
</dbReference>
<accession>A0A0F6Z5R4</accession>
<sequence length="232" mass="25186">MVDILELIGPLPSVSTPELRAIVVTAINGSTTINGTSGQLGNSTDTELLLALRRWSDVVLVGSSTVKAENYGGVEVSPEIQKQRQELGQEAIPPIAVMSGSLNFDVDTRFFHEAEVPPIIITDNSDQTKQQRLVDAGAQVIEVETLTAEVGVEKLRSLGYARIDCEGGATLYGQMLAADLVDVWHHTIDPTLSGSVERPTVKGGDDAPRRFTLEHVFVDDDSTLFLRYKRAK</sequence>
<gene>
    <name evidence="5" type="ORF">YH66_08835</name>
</gene>
<dbReference type="NCBIfam" id="NF010663">
    <property type="entry name" value="PRK14059.1-1"/>
    <property type="match status" value="1"/>
</dbReference>
<dbReference type="EMBL" id="CP011309">
    <property type="protein sequence ID" value="AKF27643.1"/>
    <property type="molecule type" value="Genomic_DNA"/>
</dbReference>
<feature type="domain" description="Bacterial bifunctional deaminase-reductase C-terminal" evidence="4">
    <location>
        <begin position="31"/>
        <end position="222"/>
    </location>
</feature>
<keyword evidence="3" id="KW-0560">Oxidoreductase</keyword>
<evidence type="ECO:0000313" key="6">
    <source>
        <dbReference type="Proteomes" id="UP000034037"/>
    </source>
</evidence>
<keyword evidence="2" id="KW-0521">NADP</keyword>
<dbReference type="RefSeq" id="WP_003859868.1">
    <property type="nucleotide sequence ID" value="NZ_CP011309.1"/>
</dbReference>
<dbReference type="HOGENOM" id="CLU_036590_7_1_11"/>
<dbReference type="SUPFAM" id="SSF53597">
    <property type="entry name" value="Dihydrofolate reductase-like"/>
    <property type="match status" value="1"/>
</dbReference>
<name>A0A0F6Z5R4_9CORY</name>
<dbReference type="GO" id="GO:0009231">
    <property type="term" value="P:riboflavin biosynthetic process"/>
    <property type="evidence" value="ECO:0007669"/>
    <property type="project" value="InterPro"/>
</dbReference>
<evidence type="ECO:0000256" key="2">
    <source>
        <dbReference type="ARBA" id="ARBA00022857"/>
    </source>
</evidence>